<dbReference type="Proteomes" id="UP000076335">
    <property type="component" value="Unassembled WGS sequence"/>
</dbReference>
<evidence type="ECO:0008006" key="4">
    <source>
        <dbReference type="Google" id="ProtNLM"/>
    </source>
</evidence>
<keyword evidence="1" id="KW-0472">Membrane</keyword>
<dbReference type="EMBL" id="LPVY01000003">
    <property type="protein sequence ID" value="KZB68144.1"/>
    <property type="molecule type" value="Genomic_DNA"/>
</dbReference>
<evidence type="ECO:0000313" key="3">
    <source>
        <dbReference type="Proteomes" id="UP000076335"/>
    </source>
</evidence>
<dbReference type="AlphaFoldDB" id="A0A154LBL5"/>
<name>A0A154LBL5_9PROT</name>
<comment type="caution">
    <text evidence="2">The sequence shown here is derived from an EMBL/GenBank/DDBJ whole genome shotgun (WGS) entry which is preliminary data.</text>
</comment>
<feature type="transmembrane region" description="Helical" evidence="1">
    <location>
        <begin position="191"/>
        <end position="211"/>
    </location>
</feature>
<evidence type="ECO:0000256" key="1">
    <source>
        <dbReference type="SAM" id="Phobius"/>
    </source>
</evidence>
<proteinExistence type="predicted"/>
<keyword evidence="1" id="KW-0812">Transmembrane</keyword>
<reference evidence="2 3" key="1">
    <citation type="submission" date="2015-12" db="EMBL/GenBank/DDBJ databases">
        <title>Genome sequence of Thalassospira lucentensis MCCC 1A02072.</title>
        <authorList>
            <person name="Lu L."/>
            <person name="Lai Q."/>
            <person name="Shao Z."/>
            <person name="Qian P."/>
        </authorList>
    </citation>
    <scope>NUCLEOTIDE SEQUENCE [LARGE SCALE GENOMIC DNA]</scope>
    <source>
        <strain evidence="2 3">MCCC 1A02072</strain>
    </source>
</reference>
<dbReference type="OrthoDB" id="8447011at2"/>
<gene>
    <name evidence="2" type="ORF">AUP42_11825</name>
</gene>
<evidence type="ECO:0000313" key="2">
    <source>
        <dbReference type="EMBL" id="KZB68144.1"/>
    </source>
</evidence>
<protein>
    <recommendedName>
        <fullName evidence="4">Cobalt ABC transporter permease</fullName>
    </recommendedName>
</protein>
<dbReference type="RefSeq" id="WP_062949007.1">
    <property type="nucleotide sequence ID" value="NZ_LPVY01000003.1"/>
</dbReference>
<keyword evidence="1" id="KW-1133">Transmembrane helix</keyword>
<sequence length="222" mass="24072">MPRFPALYTIAVLIGTLFTCVNARAHSLHVFAMGNGDVIDGYAYFGGGARPQDAEIQLLDNTGRVVFAGKTGDQGEFKLRVSHRQDYVIEANSGDGHIASFKINGDELSAQLPSGSEDINIDVSQIDTASSFQSRKTHPSSTTIATATSDAMVTLSRDELDSLIDAAVSRHVRPLREQLVAYEDKVRFSDLLGGIGVIVGIFGVFAWFQAVKSRPRQQNKNP</sequence>
<accession>A0A154LBL5</accession>
<organism evidence="2 3">
    <name type="scientific">Thalassospira lucentensis</name>
    <dbReference type="NCBI Taxonomy" id="168935"/>
    <lineage>
        <taxon>Bacteria</taxon>
        <taxon>Pseudomonadati</taxon>
        <taxon>Pseudomonadota</taxon>
        <taxon>Alphaproteobacteria</taxon>
        <taxon>Rhodospirillales</taxon>
        <taxon>Thalassospiraceae</taxon>
        <taxon>Thalassospira</taxon>
    </lineage>
</organism>